<proteinExistence type="predicted"/>
<reference evidence="1" key="1">
    <citation type="submission" date="2013-10" db="EMBL/GenBank/DDBJ databases">
        <title>Genomic analysis of the causative agents of coccidiosis in chickens.</title>
        <authorList>
            <person name="Reid A.J."/>
            <person name="Blake D."/>
            <person name="Billington K."/>
            <person name="Browne H."/>
            <person name="Dunn M."/>
            <person name="Hung S."/>
            <person name="Kawahara F."/>
            <person name="Miranda-Saavedra D."/>
            <person name="Mourier T."/>
            <person name="Nagra H."/>
            <person name="Otto T.D."/>
            <person name="Rawlings N."/>
            <person name="Sanchez A."/>
            <person name="Sanders M."/>
            <person name="Subramaniam C."/>
            <person name="Tay Y."/>
            <person name="Dear P."/>
            <person name="Doerig C."/>
            <person name="Gruber A."/>
            <person name="Parkinson J."/>
            <person name="Shirley M."/>
            <person name="Wan K.L."/>
            <person name="Berriman M."/>
            <person name="Tomley F."/>
            <person name="Pain A."/>
        </authorList>
    </citation>
    <scope>NUCLEOTIDE SEQUENCE [LARGE SCALE GENOMIC DNA]</scope>
    <source>
        <strain evidence="1">Houghton</strain>
    </source>
</reference>
<name>U6N2A4_9EIME</name>
<evidence type="ECO:0000313" key="2">
    <source>
        <dbReference type="Proteomes" id="UP000030754"/>
    </source>
</evidence>
<reference evidence="1" key="2">
    <citation type="submission" date="2013-10" db="EMBL/GenBank/DDBJ databases">
        <authorList>
            <person name="Aslett M."/>
        </authorList>
    </citation>
    <scope>NUCLEOTIDE SEQUENCE [LARGE SCALE GENOMIC DNA]</scope>
    <source>
        <strain evidence="1">Houghton</strain>
    </source>
</reference>
<sequence length="974" mass="106141">MNSYFSRLQPIPWRREGFACCPSIHASCKTIQGLAPSDKKKSPTEKSTAEALAASVCSSSTAFSAPLCYSGTWLRAQALEVIPQFRSSISADQAAVKSRRRKRPHALSALTDIKTGFWQVKCLDELRCRLLGASRRLQRLKRPSARPSVKGCTTGSSYASEQAETLQKFRKLTPTLAAALRAASDRIHPLVNDVPTRQLLLTCCNLAQRRCCPPSLGAAVLEQLLVQRTPLYAHEAALGVKLSALLLQQHSRPTCSADITIPLEQADIAQPASTTEEQRGFRQRLVVRRRSSFFRSPAAEKCVSSITFSPAPSRASLHFPPERLLLDAAVYEQRAMQKLCLLVAVRLLKALLHNANLRKSLSVRTCVRTAEACALLATQRFQSETTVQTPETFAGAVSIGLSSAAGPQLVRLTSGMNQTQNISLPEHVILSGESLASSAEGHLPGRALRECQLSFTSPVVKSSVAAAANFDAAVALAMAALWRCVQQSLAPRVATLLLSEAAARQQRDAGAEETPQNEQGWTDGLLGAAMIASARVAQTCSTREKLLLQLLSHLQRSTCQRPNLQLLCLQTVPLHTTGEEASRDSLGSILPRLSSAAICRMSPSTLACVCRSLGSAGTRLSTRGIQFLFDAISSTFFVHNSRDASAHDDSFRFNSELQSIHPNHEPYEIQAVAGGTGPRRNENGSIWPTSRAHSYQALPSTSGISAFYGNWCTVLWASAKILKASFSSFQGSDPSLRLQRLLGRHVLAALLVNLAAAQPSSMAQVAEGLRLLLLLEMKAATCNRLHEEASTELRKPLLLRQRLFRLHELVSILQTLASHFVQHHRAFGTLEVLILLRLFVQLDLLPSIGISLRARRTCLTAESTANGTFTTSQMEAKYTVFPGLSVSRFLSCALGHQVNPKNVRAPMPTIGECLRSQEKDVFTGSEQEASQSLELFTQSLLRAMALKYPEELQRLPKALHQKAPKSGEHAENAS</sequence>
<protein>
    <submittedName>
        <fullName evidence="1">Uncharacterized protein</fullName>
    </submittedName>
</protein>
<keyword evidence="2" id="KW-1185">Reference proteome</keyword>
<dbReference type="Proteomes" id="UP000030754">
    <property type="component" value="Unassembled WGS sequence"/>
</dbReference>
<gene>
    <name evidence="1" type="ORF">ENH_00059940</name>
</gene>
<dbReference type="GeneID" id="25476134"/>
<dbReference type="VEuPathDB" id="ToxoDB:ENH_00059940"/>
<dbReference type="EMBL" id="HG725614">
    <property type="protein sequence ID" value="CDJ68899.1"/>
    <property type="molecule type" value="Genomic_DNA"/>
</dbReference>
<dbReference type="AlphaFoldDB" id="U6N2A4"/>
<dbReference type="OrthoDB" id="349259at2759"/>
<accession>U6N2A4</accession>
<dbReference type="RefSeq" id="XP_013437366.1">
    <property type="nucleotide sequence ID" value="XM_013581912.1"/>
</dbReference>
<organism evidence="1 2">
    <name type="scientific">Eimeria necatrix</name>
    <dbReference type="NCBI Taxonomy" id="51315"/>
    <lineage>
        <taxon>Eukaryota</taxon>
        <taxon>Sar</taxon>
        <taxon>Alveolata</taxon>
        <taxon>Apicomplexa</taxon>
        <taxon>Conoidasida</taxon>
        <taxon>Coccidia</taxon>
        <taxon>Eucoccidiorida</taxon>
        <taxon>Eimeriorina</taxon>
        <taxon>Eimeriidae</taxon>
        <taxon>Eimeria</taxon>
    </lineage>
</organism>
<evidence type="ECO:0000313" key="1">
    <source>
        <dbReference type="EMBL" id="CDJ68899.1"/>
    </source>
</evidence>